<sequence length="136" mass="16229">MNTKQIDFARRHDSTSEMIKRVVFGYFCKNKKLLRCIEDSSLTRLWFRFIKPKPKSFLANAIDDHGFRYREHFPYKITSMSSRIEDYRYSKTLKGGIFVTRMMERWTIDDAAFDMHDLSEVTMGFTTQTTKNIFPV</sequence>
<dbReference type="Proteomes" id="UP000824890">
    <property type="component" value="Unassembled WGS sequence"/>
</dbReference>
<dbReference type="EMBL" id="JAGKQM010000019">
    <property type="protein sequence ID" value="KAH0861423.1"/>
    <property type="molecule type" value="Genomic_DNA"/>
</dbReference>
<gene>
    <name evidence="1" type="ORF">HID58_089684</name>
</gene>
<protein>
    <submittedName>
        <fullName evidence="1">Uncharacterized protein</fullName>
    </submittedName>
</protein>
<reference evidence="1 2" key="1">
    <citation type="submission" date="2021-05" db="EMBL/GenBank/DDBJ databases">
        <title>Genome Assembly of Synthetic Allotetraploid Brassica napus Reveals Homoeologous Exchanges between Subgenomes.</title>
        <authorList>
            <person name="Davis J.T."/>
        </authorList>
    </citation>
    <scope>NUCLEOTIDE SEQUENCE [LARGE SCALE GENOMIC DNA]</scope>
    <source>
        <strain evidence="2">cv. Da-Ae</strain>
        <tissue evidence="1">Seedling</tissue>
    </source>
</reference>
<organism evidence="1 2">
    <name type="scientific">Brassica napus</name>
    <name type="common">Rape</name>
    <dbReference type="NCBI Taxonomy" id="3708"/>
    <lineage>
        <taxon>Eukaryota</taxon>
        <taxon>Viridiplantae</taxon>
        <taxon>Streptophyta</taxon>
        <taxon>Embryophyta</taxon>
        <taxon>Tracheophyta</taxon>
        <taxon>Spermatophyta</taxon>
        <taxon>Magnoliopsida</taxon>
        <taxon>eudicotyledons</taxon>
        <taxon>Gunneridae</taxon>
        <taxon>Pentapetalae</taxon>
        <taxon>rosids</taxon>
        <taxon>malvids</taxon>
        <taxon>Brassicales</taxon>
        <taxon>Brassicaceae</taxon>
        <taxon>Brassiceae</taxon>
        <taxon>Brassica</taxon>
    </lineage>
</organism>
<name>A0ABQ7XZS0_BRANA</name>
<evidence type="ECO:0000313" key="2">
    <source>
        <dbReference type="Proteomes" id="UP000824890"/>
    </source>
</evidence>
<accession>A0ABQ7XZS0</accession>
<dbReference type="InterPro" id="IPR006873">
    <property type="entry name" value="DUF620"/>
</dbReference>
<keyword evidence="2" id="KW-1185">Reference proteome</keyword>
<evidence type="ECO:0000313" key="1">
    <source>
        <dbReference type="EMBL" id="KAH0861423.1"/>
    </source>
</evidence>
<dbReference type="Pfam" id="PF04788">
    <property type="entry name" value="DUF620"/>
    <property type="match status" value="1"/>
</dbReference>
<comment type="caution">
    <text evidence="1">The sequence shown here is derived from an EMBL/GenBank/DDBJ whole genome shotgun (WGS) entry which is preliminary data.</text>
</comment>
<proteinExistence type="predicted"/>